<feature type="coiled-coil region" evidence="1">
    <location>
        <begin position="87"/>
        <end position="114"/>
    </location>
</feature>
<proteinExistence type="predicted"/>
<accession>A0A6J1L0H8</accession>
<evidence type="ECO:0000256" key="2">
    <source>
        <dbReference type="SAM" id="MobiDB-lite"/>
    </source>
</evidence>
<reference evidence="4" key="1">
    <citation type="submission" date="2025-08" db="UniProtKB">
        <authorList>
            <consortium name="RefSeq"/>
        </authorList>
    </citation>
    <scope>IDENTIFICATION</scope>
    <source>
        <strain evidence="4">15085-1641.00</strain>
        <tissue evidence="4">Whole body</tissue>
    </source>
</reference>
<feature type="region of interest" description="Disordered" evidence="2">
    <location>
        <begin position="190"/>
        <end position="222"/>
    </location>
</feature>
<evidence type="ECO:0000313" key="4">
    <source>
        <dbReference type="RefSeq" id="XP_023159821.2"/>
    </source>
</evidence>
<protein>
    <submittedName>
        <fullName evidence="4">Uncharacterized protein LOC111592053</fullName>
    </submittedName>
</protein>
<evidence type="ECO:0000256" key="1">
    <source>
        <dbReference type="SAM" id="Coils"/>
    </source>
</evidence>
<evidence type="ECO:0000313" key="3">
    <source>
        <dbReference type="Proteomes" id="UP000504633"/>
    </source>
</evidence>
<dbReference type="Proteomes" id="UP000504633">
    <property type="component" value="Unplaced"/>
</dbReference>
<sequence length="294" mass="32687">MLEGAARKVTTVAQQPPKQTHCQAKLNSSICQTLITMATTYTCTQFVNFMDPSSCGSMSTTYTLDAARFGQRDLSLFIESLETIARIERERHERRQSRRMQKLLEERIAELEDERCVSPTPSAEEAVDEPLTYLEAKCIPYAISEALPVPEKTSSDYDVCDDEAYGSADQSPRSSVTYCSCGGVSNTGLDSDSAESGIYGGSTPPPLRPRSQVISKPKPRTTRSRIISMVLKREYAKSPSADTLQHADRCDHLLNSTIKHQYDQMSSKSRRGIACSQGSAEERFLDKALRYLTL</sequence>
<keyword evidence="3" id="KW-1185">Reference proteome</keyword>
<dbReference type="AlphaFoldDB" id="A0A6J1L0H8"/>
<dbReference type="RefSeq" id="XP_023159821.2">
    <property type="nucleotide sequence ID" value="XM_023304053.2"/>
</dbReference>
<dbReference type="KEGG" id="dhe:111592053"/>
<dbReference type="OMA" id="TYTCTQF"/>
<dbReference type="OrthoDB" id="8023477at2759"/>
<gene>
    <name evidence="4" type="primary">LOC111592053</name>
</gene>
<organism evidence="3 4">
    <name type="scientific">Drosophila hydei</name>
    <name type="common">Fruit fly</name>
    <dbReference type="NCBI Taxonomy" id="7224"/>
    <lineage>
        <taxon>Eukaryota</taxon>
        <taxon>Metazoa</taxon>
        <taxon>Ecdysozoa</taxon>
        <taxon>Arthropoda</taxon>
        <taxon>Hexapoda</taxon>
        <taxon>Insecta</taxon>
        <taxon>Pterygota</taxon>
        <taxon>Neoptera</taxon>
        <taxon>Endopterygota</taxon>
        <taxon>Diptera</taxon>
        <taxon>Brachycera</taxon>
        <taxon>Muscomorpha</taxon>
        <taxon>Ephydroidea</taxon>
        <taxon>Drosophilidae</taxon>
        <taxon>Drosophila</taxon>
    </lineage>
</organism>
<name>A0A6J1L0H8_DROHY</name>
<dbReference type="GeneID" id="111592053"/>
<dbReference type="CTD" id="4379900"/>
<keyword evidence="1" id="KW-0175">Coiled coil</keyword>